<dbReference type="InterPro" id="IPR016024">
    <property type="entry name" value="ARM-type_fold"/>
</dbReference>
<evidence type="ECO:0000259" key="4">
    <source>
        <dbReference type="SMART" id="SM00543"/>
    </source>
</evidence>
<dbReference type="PANTHER" id="PTHR12839">
    <property type="entry name" value="NONSENSE-MEDIATED MRNA DECAY PROTEIN 2 UP-FRAMESHIFT SUPPRESSOR 2"/>
    <property type="match status" value="1"/>
</dbReference>
<dbReference type="SMART" id="SM00543">
    <property type="entry name" value="MIF4G"/>
    <property type="match status" value="3"/>
</dbReference>
<protein>
    <submittedName>
        <fullName evidence="5">LAFE_0D07096g1_1</fullName>
    </submittedName>
</protein>
<dbReference type="Gene3D" id="1.25.40.180">
    <property type="match status" value="3"/>
</dbReference>
<dbReference type="InterPro" id="IPR039762">
    <property type="entry name" value="Nmd2/UPF2"/>
</dbReference>
<dbReference type="AlphaFoldDB" id="A0A1G4MBC8"/>
<dbReference type="Proteomes" id="UP000190831">
    <property type="component" value="Chromosome D"/>
</dbReference>
<evidence type="ECO:0000256" key="1">
    <source>
        <dbReference type="ARBA" id="ARBA00004496"/>
    </source>
</evidence>
<keyword evidence="6" id="KW-1185">Reference proteome</keyword>
<feature type="domain" description="MIF4G" evidence="4">
    <location>
        <begin position="34"/>
        <end position="260"/>
    </location>
</feature>
<evidence type="ECO:0000313" key="5">
    <source>
        <dbReference type="EMBL" id="SCW01191.1"/>
    </source>
</evidence>
<evidence type="ECO:0000256" key="3">
    <source>
        <dbReference type="SAM" id="MobiDB-lite"/>
    </source>
</evidence>
<feature type="domain" description="MIF4G" evidence="4">
    <location>
        <begin position="368"/>
        <end position="556"/>
    </location>
</feature>
<gene>
    <name evidence="5" type="ORF">LAFE_0D07096G</name>
</gene>
<dbReference type="OMA" id="DFQHHQI"/>
<dbReference type="GO" id="GO:0035145">
    <property type="term" value="C:exon-exon junction complex"/>
    <property type="evidence" value="ECO:0007669"/>
    <property type="project" value="TreeGrafter"/>
</dbReference>
<dbReference type="PANTHER" id="PTHR12839:SF7">
    <property type="entry name" value="REGULATOR OF NONSENSE TRANSCRIPTS 2"/>
    <property type="match status" value="1"/>
</dbReference>
<dbReference type="SUPFAM" id="SSF48371">
    <property type="entry name" value="ARM repeat"/>
    <property type="match status" value="2"/>
</dbReference>
<dbReference type="Pfam" id="PF02854">
    <property type="entry name" value="MIF4G"/>
    <property type="match status" value="3"/>
</dbReference>
<name>A0A1G4MBC8_LACFM</name>
<feature type="region of interest" description="Disordered" evidence="3">
    <location>
        <begin position="811"/>
        <end position="965"/>
    </location>
</feature>
<organism evidence="5 6">
    <name type="scientific">Lachancea fermentati</name>
    <name type="common">Zygosaccharomyces fermentati</name>
    <dbReference type="NCBI Taxonomy" id="4955"/>
    <lineage>
        <taxon>Eukaryota</taxon>
        <taxon>Fungi</taxon>
        <taxon>Dikarya</taxon>
        <taxon>Ascomycota</taxon>
        <taxon>Saccharomycotina</taxon>
        <taxon>Saccharomycetes</taxon>
        <taxon>Saccharomycetales</taxon>
        <taxon>Saccharomycetaceae</taxon>
        <taxon>Lachancea</taxon>
    </lineage>
</organism>
<reference evidence="5 6" key="1">
    <citation type="submission" date="2016-03" db="EMBL/GenBank/DDBJ databases">
        <authorList>
            <person name="Devillers H."/>
        </authorList>
    </citation>
    <scope>NUCLEOTIDE SEQUENCE [LARGE SCALE GENOMIC DNA]</scope>
    <source>
        <strain evidence="5">CBS 6772</strain>
    </source>
</reference>
<dbReference type="OrthoDB" id="27832at2759"/>
<accession>A0A1G4MBC8</accession>
<dbReference type="GO" id="GO:0003723">
    <property type="term" value="F:RNA binding"/>
    <property type="evidence" value="ECO:0007669"/>
    <property type="project" value="InterPro"/>
</dbReference>
<dbReference type="InterPro" id="IPR007193">
    <property type="entry name" value="Upf2/Nmd2_C"/>
</dbReference>
<comment type="subcellular location">
    <subcellularLocation>
        <location evidence="1">Cytoplasm</location>
    </subcellularLocation>
</comment>
<evidence type="ECO:0000256" key="2">
    <source>
        <dbReference type="ARBA" id="ARBA00022490"/>
    </source>
</evidence>
<sequence length="1023" mass="118942">MDNARRLILFELNSRAWNGGDELTQKGKKLDSSIKKNTGFIKKLKQGISKDSKDSLVKDLGEISLEKYLSELVVTANEGLYKVPGRNDDIVAAVEVISALHQRFGTRFTPSLMELFLHSFANPAIDLDSEKEELARVMRLRCHVRIFTELYLVGIFNTLEYCTKDNLPEFVARKLSKKEPILFTILREVLNHKFKTGVTTIIATNFVKRYPQFLADDDNSLDRLIVDENLKRLVNSLLKIFTDAVIAQTLELNKRLLKLKREHQKAQIRTGRSTDEYLEEHDSLIPLFERFEAAALVLSESFKLDMPKLEKLTDSDVSASPSSMITNQVKNSHDKLWENDEMRKFYEVLPDVKDIIKSSSESSDELRLENLNKFFSALELADSKEVLDELATRYWSTGLDNKATRKRLLRFFIETQDWSKLSLYARYVATNAETMPDIKEELIQYLDNGFRNQLHSNKINVKNIIFFSEMVKFMLVPSFLIFHKIRTLILNIQIPNNIEILTVLFENFGRFLINNTAYSAQMEKMIDLIREKKKEHELPISNKCALDNLIVLVYPPSLSKLNSETKKYSPEQQFYRILIRRELHNIKADKVIRLVRKAHWNDSHIVETFFSLFTKPEKVGYQSLETLSRVLSGIYPYYRSFVLRVIDTILEKIERGLELNEFSMNMKRIADVKYLTLIFNKNLIKFEVLLNAMYKIIKFGYLNGQPNPFLINDLDLPDNYFRIQLISTILLSLEKITPKLTKKITLFMRFFEFYILTKDRPLPKETEFKISDVFDKFAPNETFERCHEVTESAQKLAEMLEDMGLAGSSNALEYPEEEEEEEDDEDVEEVPDEEEAASSDDRESGDDVASDDSAEEEDAENSGDTSTDDDTENEDSDEDVDNYMNADRDFERRRIQEEREGKLRDEEERKAEEELERQFQSIVLESMESRKNQKTTTNNIPMFSSGVSPDQDKETYNLTNSDTPDKSQRVAFTFLSKSGKKTQARTLALPRNLKFVSDVLEEEQRVKSEREKIKKIVLNRKFD</sequence>
<dbReference type="InterPro" id="IPR003890">
    <property type="entry name" value="MIF4G-like_typ-3"/>
</dbReference>
<dbReference type="Pfam" id="PF04050">
    <property type="entry name" value="Upf2"/>
    <property type="match status" value="1"/>
</dbReference>
<evidence type="ECO:0000313" key="6">
    <source>
        <dbReference type="Proteomes" id="UP000190831"/>
    </source>
</evidence>
<dbReference type="FunFam" id="1.25.40.180:FF:000104">
    <property type="entry name" value="Nonsense-mediated mRNA decay protein 2"/>
    <property type="match status" value="1"/>
</dbReference>
<proteinExistence type="predicted"/>
<feature type="compositionally biased region" description="Polar residues" evidence="3">
    <location>
        <begin position="934"/>
        <end position="948"/>
    </location>
</feature>
<feature type="domain" description="MIF4G" evidence="4">
    <location>
        <begin position="573"/>
        <end position="780"/>
    </location>
</feature>
<feature type="compositionally biased region" description="Acidic residues" evidence="3">
    <location>
        <begin position="814"/>
        <end position="881"/>
    </location>
</feature>
<dbReference type="GO" id="GO:0000184">
    <property type="term" value="P:nuclear-transcribed mRNA catabolic process, nonsense-mediated decay"/>
    <property type="evidence" value="ECO:0007669"/>
    <property type="project" value="InterPro"/>
</dbReference>
<feature type="compositionally biased region" description="Basic and acidic residues" evidence="3">
    <location>
        <begin position="886"/>
        <end position="912"/>
    </location>
</feature>
<dbReference type="EMBL" id="LT598492">
    <property type="protein sequence ID" value="SCW01191.1"/>
    <property type="molecule type" value="Genomic_DNA"/>
</dbReference>
<keyword evidence="2" id="KW-0963">Cytoplasm</keyword>
<dbReference type="GO" id="GO:0005737">
    <property type="term" value="C:cytoplasm"/>
    <property type="evidence" value="ECO:0007669"/>
    <property type="project" value="UniProtKB-SubCell"/>
</dbReference>
<dbReference type="STRING" id="4955.A0A1G4MBC8"/>